<feature type="non-terminal residue" evidence="1">
    <location>
        <position position="1"/>
    </location>
</feature>
<reference evidence="1 2" key="1">
    <citation type="submission" date="2023-11" db="EMBL/GenBank/DDBJ databases">
        <title>Halocaridina rubra genome assembly.</title>
        <authorList>
            <person name="Smith C."/>
        </authorList>
    </citation>
    <scope>NUCLEOTIDE SEQUENCE [LARGE SCALE GENOMIC DNA]</scope>
    <source>
        <strain evidence="1">EP-1</strain>
        <tissue evidence="1">Whole</tissue>
    </source>
</reference>
<protein>
    <submittedName>
        <fullName evidence="1">Uncharacterized protein</fullName>
    </submittedName>
</protein>
<keyword evidence="2" id="KW-1185">Reference proteome</keyword>
<proteinExistence type="predicted"/>
<gene>
    <name evidence="1" type="ORF">SK128_007899</name>
</gene>
<accession>A0AAN8WPI6</accession>
<dbReference type="EMBL" id="JAXCGZ010015798">
    <property type="protein sequence ID" value="KAK7069822.1"/>
    <property type="molecule type" value="Genomic_DNA"/>
</dbReference>
<dbReference type="Proteomes" id="UP001381693">
    <property type="component" value="Unassembled WGS sequence"/>
</dbReference>
<evidence type="ECO:0000313" key="1">
    <source>
        <dbReference type="EMBL" id="KAK7069822.1"/>
    </source>
</evidence>
<feature type="non-terminal residue" evidence="1">
    <location>
        <position position="61"/>
    </location>
</feature>
<evidence type="ECO:0000313" key="2">
    <source>
        <dbReference type="Proteomes" id="UP001381693"/>
    </source>
</evidence>
<sequence length="61" mass="6562">IIPAKSSTKLHLLRNVFERGRAVTVRDVMSLASRLRSSHGAFGKTSSLIPLTALTRSASTP</sequence>
<name>A0AAN8WPI6_HALRR</name>
<dbReference type="AlphaFoldDB" id="A0AAN8WPI6"/>
<comment type="caution">
    <text evidence="1">The sequence shown here is derived from an EMBL/GenBank/DDBJ whole genome shotgun (WGS) entry which is preliminary data.</text>
</comment>
<organism evidence="1 2">
    <name type="scientific">Halocaridina rubra</name>
    <name type="common">Hawaiian red shrimp</name>
    <dbReference type="NCBI Taxonomy" id="373956"/>
    <lineage>
        <taxon>Eukaryota</taxon>
        <taxon>Metazoa</taxon>
        <taxon>Ecdysozoa</taxon>
        <taxon>Arthropoda</taxon>
        <taxon>Crustacea</taxon>
        <taxon>Multicrustacea</taxon>
        <taxon>Malacostraca</taxon>
        <taxon>Eumalacostraca</taxon>
        <taxon>Eucarida</taxon>
        <taxon>Decapoda</taxon>
        <taxon>Pleocyemata</taxon>
        <taxon>Caridea</taxon>
        <taxon>Atyoidea</taxon>
        <taxon>Atyidae</taxon>
        <taxon>Halocaridina</taxon>
    </lineage>
</organism>